<dbReference type="InterPro" id="IPR014729">
    <property type="entry name" value="Rossmann-like_a/b/a_fold"/>
</dbReference>
<dbReference type="SUPFAM" id="SSF52402">
    <property type="entry name" value="Adenine nucleotide alpha hydrolases-like"/>
    <property type="match status" value="2"/>
</dbReference>
<dbReference type="PANTHER" id="PTHR46268:SF25">
    <property type="entry name" value="USPA DOMAIN PROTEIN"/>
    <property type="match status" value="1"/>
</dbReference>
<dbReference type="PANTHER" id="PTHR46268">
    <property type="entry name" value="STRESS RESPONSE PROTEIN NHAX"/>
    <property type="match status" value="1"/>
</dbReference>
<dbReference type="Pfam" id="PF00582">
    <property type="entry name" value="Usp"/>
    <property type="match status" value="2"/>
</dbReference>
<proteinExistence type="inferred from homology"/>
<evidence type="ECO:0000259" key="2">
    <source>
        <dbReference type="Pfam" id="PF00582"/>
    </source>
</evidence>
<accession>A0AAE3G555</accession>
<keyword evidence="4" id="KW-1185">Reference proteome</keyword>
<dbReference type="EMBL" id="JALJXV010000005">
    <property type="protein sequence ID" value="MCP1675239.1"/>
    <property type="molecule type" value="Genomic_DNA"/>
</dbReference>
<dbReference type="Proteomes" id="UP001205843">
    <property type="component" value="Unassembled WGS sequence"/>
</dbReference>
<dbReference type="InterPro" id="IPR006015">
    <property type="entry name" value="Universal_stress_UspA"/>
</dbReference>
<dbReference type="AlphaFoldDB" id="A0AAE3G555"/>
<feature type="domain" description="UspA" evidence="2">
    <location>
        <begin position="166"/>
        <end position="313"/>
    </location>
</feature>
<sequence>MESPFRTIIVPVDGSRYAAAAVRYGGQLAHALKAPLQLVHVFPASPREMLERLANRAERIAVSYMKREQFNAMRDASAQRAFEAAREALPKGQASAEEIIVPGEPASGLIAHAQLNEAPLIIMGRRGLGSFRELLLGSVSERVVHHASCPVTLMSDKGPDALPSVLVVPVDGSTQGNRAAVHAASIARITGARIKLVHVYPRSSDEIPGIGAGMTGMAGIAPEMEKRFADMGREAARIAFEGARAAMNDKGLKIEEIRDGGSIHEAILDAAAEEKDTSAIVMGRRGLSRMKEMLLGSVSQRVLHRAKCPVTLVS</sequence>
<evidence type="ECO:0000313" key="4">
    <source>
        <dbReference type="Proteomes" id="UP001205843"/>
    </source>
</evidence>
<dbReference type="CDD" id="cd00293">
    <property type="entry name" value="USP-like"/>
    <property type="match status" value="2"/>
</dbReference>
<feature type="domain" description="UspA" evidence="2">
    <location>
        <begin position="5"/>
        <end position="153"/>
    </location>
</feature>
<organism evidence="3 4">
    <name type="scientific">Natronocella acetinitrilica</name>
    <dbReference type="NCBI Taxonomy" id="414046"/>
    <lineage>
        <taxon>Bacteria</taxon>
        <taxon>Pseudomonadati</taxon>
        <taxon>Pseudomonadota</taxon>
        <taxon>Gammaproteobacteria</taxon>
        <taxon>Chromatiales</taxon>
        <taxon>Ectothiorhodospiraceae</taxon>
        <taxon>Natronocella</taxon>
    </lineage>
</organism>
<evidence type="ECO:0000313" key="3">
    <source>
        <dbReference type="EMBL" id="MCP1675239.1"/>
    </source>
</evidence>
<dbReference type="PRINTS" id="PR01438">
    <property type="entry name" value="UNVRSLSTRESS"/>
</dbReference>
<dbReference type="InterPro" id="IPR006016">
    <property type="entry name" value="UspA"/>
</dbReference>
<dbReference type="Gene3D" id="3.40.50.620">
    <property type="entry name" value="HUPs"/>
    <property type="match status" value="2"/>
</dbReference>
<reference evidence="3" key="1">
    <citation type="submission" date="2022-03" db="EMBL/GenBank/DDBJ databases">
        <title>Genomic Encyclopedia of Type Strains, Phase III (KMG-III): the genomes of soil and plant-associated and newly described type strains.</title>
        <authorList>
            <person name="Whitman W."/>
        </authorList>
    </citation>
    <scope>NUCLEOTIDE SEQUENCE</scope>
    <source>
        <strain evidence="3">ANL 6-2</strain>
    </source>
</reference>
<evidence type="ECO:0000256" key="1">
    <source>
        <dbReference type="ARBA" id="ARBA00008791"/>
    </source>
</evidence>
<gene>
    <name evidence="3" type="ORF">J2T57_002387</name>
</gene>
<name>A0AAE3G555_9GAMM</name>
<comment type="caution">
    <text evidence="3">The sequence shown here is derived from an EMBL/GenBank/DDBJ whole genome shotgun (WGS) entry which is preliminary data.</text>
</comment>
<protein>
    <submittedName>
        <fullName evidence="3">Nucleotide-binding universal stress UspA family protein</fullName>
    </submittedName>
</protein>
<dbReference type="RefSeq" id="WP_253478383.1">
    <property type="nucleotide sequence ID" value="NZ_JALJXV010000005.1"/>
</dbReference>
<comment type="similarity">
    <text evidence="1">Belongs to the universal stress protein A family.</text>
</comment>